<protein>
    <submittedName>
        <fullName evidence="3">Uncharacterized protein</fullName>
    </submittedName>
</protein>
<sequence>MNNSEKTQVFSQTEITPCGDTGTRYESGRYTIDDPKAETFSPTTPDSQTPSPCSSRFLPSSLPLLRRNRAAGYPVEPTKIAYHKGYLRALQQHAFHIIPFSIAGYLIYLNTKGHFLGEKPGWMEKLLFVAKPVEITMQLSITAILLAYVNDQARSGFISFGCLFAPSNVAAIDYLVSRRFYSSFRKSALPYWSTLATAMLVMYCIVLANLVGPSSGTAMIPREISRIVGGNGNLSLVETPFVVFPNNIDKGYKPQIRGDYLWSLNTMKMPRDHDLFKWDFTVADVAFSRILNLSLGVDDRQFPMAEASMPRSTFNDILRVTDEISKTATENQTGSAISKRKKAEDPRTLFTQATIYQPLVQVQCFKEEYFNAPGNETMIRIPHPSGEGFTKFISIGDLVNIAYSPDQRSNYTHKKYLDHWMTPPLDVGYSVVQFTAYSGGDELGATITDTVTISSSNSTFWSNTTLIITACGIHATWQQARYNMISTLTVPLIRASPPPSNAQGSQTPIRIDQTFASNIWHAAIGNGENDYAYRYYEPFNQTELDVSQTRPSEQQHSEASKEMIIAALFANALANIEPERHSYRKGNDTCNEYPHSTPNYGEKAYCSLAENVPTSICPDSFSLTTDNCTRITATVFEGGWGYEWDGDAIKLSILTLCFYCLTVVVFWVGICVRPITCVAWRTPADLVALALQSRTPRFLGNVGVRVGMRETFGQPVGVRVGAEGGLELVFGNDPLLDGCGLGKVEAGRMY</sequence>
<feature type="transmembrane region" description="Helical" evidence="2">
    <location>
        <begin position="128"/>
        <end position="149"/>
    </location>
</feature>
<evidence type="ECO:0000256" key="2">
    <source>
        <dbReference type="SAM" id="Phobius"/>
    </source>
</evidence>
<evidence type="ECO:0000256" key="1">
    <source>
        <dbReference type="SAM" id="MobiDB-lite"/>
    </source>
</evidence>
<reference evidence="3" key="1">
    <citation type="journal article" date="2020" name="Stud. Mycol.">
        <title>101 Dothideomycetes genomes: a test case for predicting lifestyles and emergence of pathogens.</title>
        <authorList>
            <person name="Haridas S."/>
            <person name="Albert R."/>
            <person name="Binder M."/>
            <person name="Bloem J."/>
            <person name="Labutti K."/>
            <person name="Salamov A."/>
            <person name="Andreopoulos B."/>
            <person name="Baker S."/>
            <person name="Barry K."/>
            <person name="Bills G."/>
            <person name="Bluhm B."/>
            <person name="Cannon C."/>
            <person name="Castanera R."/>
            <person name="Culley D."/>
            <person name="Daum C."/>
            <person name="Ezra D."/>
            <person name="Gonzalez J."/>
            <person name="Henrissat B."/>
            <person name="Kuo A."/>
            <person name="Liang C."/>
            <person name="Lipzen A."/>
            <person name="Lutzoni F."/>
            <person name="Magnuson J."/>
            <person name="Mondo S."/>
            <person name="Nolan M."/>
            <person name="Ohm R."/>
            <person name="Pangilinan J."/>
            <person name="Park H.-J."/>
            <person name="Ramirez L."/>
            <person name="Alfaro M."/>
            <person name="Sun H."/>
            <person name="Tritt A."/>
            <person name="Yoshinaga Y."/>
            <person name="Zwiers L.-H."/>
            <person name="Turgeon B."/>
            <person name="Goodwin S."/>
            <person name="Spatafora J."/>
            <person name="Crous P."/>
            <person name="Grigoriev I."/>
        </authorList>
    </citation>
    <scope>NUCLEOTIDE SEQUENCE</scope>
    <source>
        <strain evidence="3">CBS 473.64</strain>
    </source>
</reference>
<feature type="transmembrane region" description="Helical" evidence="2">
    <location>
        <begin position="89"/>
        <end position="108"/>
    </location>
</feature>
<evidence type="ECO:0000313" key="3">
    <source>
        <dbReference type="EMBL" id="KAF2644147.1"/>
    </source>
</evidence>
<accession>A0A6A6SA99</accession>
<dbReference type="EMBL" id="MU006779">
    <property type="protein sequence ID" value="KAF2644147.1"/>
    <property type="molecule type" value="Genomic_DNA"/>
</dbReference>
<organism evidence="3 4">
    <name type="scientific">Massarina eburnea CBS 473.64</name>
    <dbReference type="NCBI Taxonomy" id="1395130"/>
    <lineage>
        <taxon>Eukaryota</taxon>
        <taxon>Fungi</taxon>
        <taxon>Dikarya</taxon>
        <taxon>Ascomycota</taxon>
        <taxon>Pezizomycotina</taxon>
        <taxon>Dothideomycetes</taxon>
        <taxon>Pleosporomycetidae</taxon>
        <taxon>Pleosporales</taxon>
        <taxon>Massarineae</taxon>
        <taxon>Massarinaceae</taxon>
        <taxon>Massarina</taxon>
    </lineage>
</organism>
<keyword evidence="2" id="KW-0812">Transmembrane</keyword>
<keyword evidence="4" id="KW-1185">Reference proteome</keyword>
<proteinExistence type="predicted"/>
<dbReference type="AlphaFoldDB" id="A0A6A6SA99"/>
<keyword evidence="2" id="KW-0472">Membrane</keyword>
<feature type="transmembrane region" description="Helical" evidence="2">
    <location>
        <begin position="651"/>
        <end position="670"/>
    </location>
</feature>
<dbReference type="Proteomes" id="UP000799753">
    <property type="component" value="Unassembled WGS sequence"/>
</dbReference>
<evidence type="ECO:0000313" key="4">
    <source>
        <dbReference type="Proteomes" id="UP000799753"/>
    </source>
</evidence>
<feature type="transmembrane region" description="Helical" evidence="2">
    <location>
        <begin position="189"/>
        <end position="212"/>
    </location>
</feature>
<keyword evidence="2" id="KW-1133">Transmembrane helix</keyword>
<name>A0A6A6SA99_9PLEO</name>
<dbReference type="OrthoDB" id="5342924at2759"/>
<feature type="compositionally biased region" description="Polar residues" evidence="1">
    <location>
        <begin position="1"/>
        <end position="15"/>
    </location>
</feature>
<feature type="region of interest" description="Disordered" evidence="1">
    <location>
        <begin position="1"/>
        <end position="53"/>
    </location>
</feature>
<gene>
    <name evidence="3" type="ORF">P280DRAFT_537910</name>
</gene>
<feature type="compositionally biased region" description="Low complexity" evidence="1">
    <location>
        <begin position="39"/>
        <end position="53"/>
    </location>
</feature>